<dbReference type="InterPro" id="IPR003146">
    <property type="entry name" value="M14A_act_pep"/>
</dbReference>
<dbReference type="GO" id="GO:0004181">
    <property type="term" value="F:metallocarboxypeptidase activity"/>
    <property type="evidence" value="ECO:0000318"/>
    <property type="project" value="GO_Central"/>
</dbReference>
<dbReference type="HOGENOM" id="CLU_019326_2_1_1"/>
<evidence type="ECO:0000256" key="6">
    <source>
        <dbReference type="ARBA" id="ARBA00022729"/>
    </source>
</evidence>
<dbReference type="Pfam" id="PF02244">
    <property type="entry name" value="Propep_M14"/>
    <property type="match status" value="1"/>
</dbReference>
<dbReference type="SUPFAM" id="SSF53187">
    <property type="entry name" value="Zn-dependent exopeptidases"/>
    <property type="match status" value="1"/>
</dbReference>
<dbReference type="Pfam" id="PF00246">
    <property type="entry name" value="Peptidase_M14"/>
    <property type="match status" value="1"/>
</dbReference>
<evidence type="ECO:0000256" key="8">
    <source>
        <dbReference type="ARBA" id="ARBA00022833"/>
    </source>
</evidence>
<evidence type="ECO:0000313" key="14">
    <source>
        <dbReference type="EMBL" id="EFX86827.1"/>
    </source>
</evidence>
<dbReference type="PANTHER" id="PTHR11705">
    <property type="entry name" value="PROTEASE FAMILY M14 CARBOXYPEPTIDASE A,B"/>
    <property type="match status" value="1"/>
</dbReference>
<dbReference type="FunCoup" id="E9G1F6">
    <property type="interactions" value="7"/>
</dbReference>
<keyword evidence="3" id="KW-0121">Carboxypeptidase</keyword>
<keyword evidence="5" id="KW-0479">Metal-binding</keyword>
<dbReference type="PRINTS" id="PR00765">
    <property type="entry name" value="CRBOXYPTASEA"/>
</dbReference>
<evidence type="ECO:0000259" key="13">
    <source>
        <dbReference type="PROSITE" id="PS52035"/>
    </source>
</evidence>
<name>E9G1F6_DAPPU</name>
<keyword evidence="6 12" id="KW-0732">Signal</keyword>
<evidence type="ECO:0000256" key="3">
    <source>
        <dbReference type="ARBA" id="ARBA00022645"/>
    </source>
</evidence>
<dbReference type="Gene3D" id="3.40.630.10">
    <property type="entry name" value="Zn peptidases"/>
    <property type="match status" value="1"/>
</dbReference>
<dbReference type="Proteomes" id="UP000000305">
    <property type="component" value="Unassembled WGS sequence"/>
</dbReference>
<dbReference type="EMBL" id="GL732529">
    <property type="protein sequence ID" value="EFX86827.1"/>
    <property type="molecule type" value="Genomic_DNA"/>
</dbReference>
<evidence type="ECO:0000256" key="11">
    <source>
        <dbReference type="PROSITE-ProRule" id="PRU01379"/>
    </source>
</evidence>
<dbReference type="AlphaFoldDB" id="E9G1F6"/>
<keyword evidence="7" id="KW-0378">Hydrolase</keyword>
<proteinExistence type="inferred from homology"/>
<dbReference type="OMA" id="DEANISF"/>
<keyword evidence="10" id="KW-1015">Disulfide bond</keyword>
<feature type="chain" id="PRO_5003240517" description="Peptidase M14 domain-containing protein" evidence="12">
    <location>
        <begin position="22"/>
        <end position="421"/>
    </location>
</feature>
<keyword evidence="8" id="KW-0862">Zinc</keyword>
<protein>
    <recommendedName>
        <fullName evidence="13">Peptidase M14 domain-containing protein</fullName>
    </recommendedName>
</protein>
<reference evidence="14 15" key="1">
    <citation type="journal article" date="2011" name="Science">
        <title>The ecoresponsive genome of Daphnia pulex.</title>
        <authorList>
            <person name="Colbourne J.K."/>
            <person name="Pfrender M.E."/>
            <person name="Gilbert D."/>
            <person name="Thomas W.K."/>
            <person name="Tucker A."/>
            <person name="Oakley T.H."/>
            <person name="Tokishita S."/>
            <person name="Aerts A."/>
            <person name="Arnold G.J."/>
            <person name="Basu M.K."/>
            <person name="Bauer D.J."/>
            <person name="Caceres C.E."/>
            <person name="Carmel L."/>
            <person name="Casola C."/>
            <person name="Choi J.H."/>
            <person name="Detter J.C."/>
            <person name="Dong Q."/>
            <person name="Dusheyko S."/>
            <person name="Eads B.D."/>
            <person name="Frohlich T."/>
            <person name="Geiler-Samerotte K.A."/>
            <person name="Gerlach D."/>
            <person name="Hatcher P."/>
            <person name="Jogdeo S."/>
            <person name="Krijgsveld J."/>
            <person name="Kriventseva E.V."/>
            <person name="Kultz D."/>
            <person name="Laforsch C."/>
            <person name="Lindquist E."/>
            <person name="Lopez J."/>
            <person name="Manak J.R."/>
            <person name="Muller J."/>
            <person name="Pangilinan J."/>
            <person name="Patwardhan R.P."/>
            <person name="Pitluck S."/>
            <person name="Pritham E.J."/>
            <person name="Rechtsteiner A."/>
            <person name="Rho M."/>
            <person name="Rogozin I.B."/>
            <person name="Sakarya O."/>
            <person name="Salamov A."/>
            <person name="Schaack S."/>
            <person name="Shapiro H."/>
            <person name="Shiga Y."/>
            <person name="Skalitzky C."/>
            <person name="Smith Z."/>
            <person name="Souvorov A."/>
            <person name="Sung W."/>
            <person name="Tang Z."/>
            <person name="Tsuchiya D."/>
            <person name="Tu H."/>
            <person name="Vos H."/>
            <person name="Wang M."/>
            <person name="Wolf Y.I."/>
            <person name="Yamagata H."/>
            <person name="Yamada T."/>
            <person name="Ye Y."/>
            <person name="Shaw J.R."/>
            <person name="Andrews J."/>
            <person name="Crease T.J."/>
            <person name="Tang H."/>
            <person name="Lucas S.M."/>
            <person name="Robertson H.M."/>
            <person name="Bork P."/>
            <person name="Koonin E.V."/>
            <person name="Zdobnov E.M."/>
            <person name="Grigoriev I.V."/>
            <person name="Lynch M."/>
            <person name="Boore J.L."/>
        </authorList>
    </citation>
    <scope>NUCLEOTIDE SEQUENCE [LARGE SCALE GENOMIC DNA]</scope>
</reference>
<dbReference type="GO" id="GO:0008270">
    <property type="term" value="F:zinc ion binding"/>
    <property type="evidence" value="ECO:0007669"/>
    <property type="project" value="InterPro"/>
</dbReference>
<dbReference type="SMART" id="SM00631">
    <property type="entry name" value="Zn_pept"/>
    <property type="match status" value="1"/>
</dbReference>
<dbReference type="STRING" id="6669.E9G1F6"/>
<keyword evidence="4" id="KW-0645">Protease</keyword>
<dbReference type="InterPro" id="IPR036990">
    <property type="entry name" value="M14A-like_propep"/>
</dbReference>
<keyword evidence="15" id="KW-1185">Reference proteome</keyword>
<evidence type="ECO:0000256" key="12">
    <source>
        <dbReference type="SAM" id="SignalP"/>
    </source>
</evidence>
<keyword evidence="9" id="KW-0482">Metalloprotease</keyword>
<dbReference type="FunFam" id="3.40.630.10:FF:000197">
    <property type="entry name" value="Uncharacterized protein"/>
    <property type="match status" value="1"/>
</dbReference>
<dbReference type="InterPro" id="IPR057246">
    <property type="entry name" value="CARBOXYPEPT_ZN_1"/>
</dbReference>
<dbReference type="InterPro" id="IPR000834">
    <property type="entry name" value="Peptidase_M14"/>
</dbReference>
<dbReference type="SUPFAM" id="SSF54897">
    <property type="entry name" value="Protease propeptides/inhibitors"/>
    <property type="match status" value="1"/>
</dbReference>
<sequence length="421" mass="47932">MSLLFTLLVLTCAFVVDQVSTEEDKAVSYSGYQVWRITALSKEEHQAVLKMIEHFGLELWRWQESQTINTPIDVLVPPQSQIKVKQQLDEANISFVVKVADLQEDINDENPNLNASSYNTKAAHRMDWMSYHRLDDIYGYLNYLADTYPNIVQLINIGASYENRTLYVVRISNSSKPDTQPAVWIDGGFHAREWITHALATYIIQQLVEEPANAKLLFNIDWYIMPVVNPDGYEYSHVINRLWRRSRSNTGSRRCQGVDLNRNFDFKWGGPGSSNNPCADTFKGSKAFSEPEAVAYSKFIKSKSNQIKLYLSLHSYGQLILLPWGYEREYPSDYNETLALANLAASKFRAFSYRVGTTVDLLYRASGNSADWAKSIGIKYVYTVELPIRGFVLPASFILPVSKDFFPALDVLASKISTIPH</sequence>
<dbReference type="GO" id="GO:0005615">
    <property type="term" value="C:extracellular space"/>
    <property type="evidence" value="ECO:0000318"/>
    <property type="project" value="GO_Central"/>
</dbReference>
<evidence type="ECO:0000256" key="1">
    <source>
        <dbReference type="ARBA" id="ARBA00001947"/>
    </source>
</evidence>
<evidence type="ECO:0000256" key="10">
    <source>
        <dbReference type="ARBA" id="ARBA00023157"/>
    </source>
</evidence>
<evidence type="ECO:0000256" key="4">
    <source>
        <dbReference type="ARBA" id="ARBA00022670"/>
    </source>
</evidence>
<feature type="signal peptide" evidence="12">
    <location>
        <begin position="1"/>
        <end position="21"/>
    </location>
</feature>
<dbReference type="PROSITE" id="PS00132">
    <property type="entry name" value="CARBOXYPEPT_ZN_1"/>
    <property type="match status" value="1"/>
</dbReference>
<dbReference type="GO" id="GO:0006508">
    <property type="term" value="P:proteolysis"/>
    <property type="evidence" value="ECO:0000318"/>
    <property type="project" value="GO_Central"/>
</dbReference>
<dbReference type="eggNOG" id="KOG2650">
    <property type="taxonomic scope" value="Eukaryota"/>
</dbReference>
<comment type="similarity">
    <text evidence="2 11">Belongs to the peptidase M14 family.</text>
</comment>
<evidence type="ECO:0000256" key="7">
    <source>
        <dbReference type="ARBA" id="ARBA00022801"/>
    </source>
</evidence>
<dbReference type="KEGG" id="dpx:DAPPUDRAFT_312745"/>
<dbReference type="Gene3D" id="3.30.70.340">
    <property type="entry name" value="Metallocarboxypeptidase-like"/>
    <property type="match status" value="1"/>
</dbReference>
<feature type="active site" description="Proton donor/acceptor" evidence="11">
    <location>
        <position position="385"/>
    </location>
</feature>
<dbReference type="FunFam" id="3.30.70.340:FF:000005">
    <property type="entry name" value="Carboxypeptidase A"/>
    <property type="match status" value="1"/>
</dbReference>
<dbReference type="PROSITE" id="PS52035">
    <property type="entry name" value="PEPTIDASE_M14"/>
    <property type="match status" value="1"/>
</dbReference>
<feature type="domain" description="Peptidase M14" evidence="13">
    <location>
        <begin position="130"/>
        <end position="416"/>
    </location>
</feature>
<accession>E9G1F6</accession>
<dbReference type="MEROPS" id="M14.A18"/>
<dbReference type="PANTHER" id="PTHR11705:SF91">
    <property type="entry name" value="FI01817P-RELATED"/>
    <property type="match status" value="1"/>
</dbReference>
<evidence type="ECO:0000256" key="9">
    <source>
        <dbReference type="ARBA" id="ARBA00023049"/>
    </source>
</evidence>
<dbReference type="OrthoDB" id="3626597at2759"/>
<dbReference type="CDD" id="cd03860">
    <property type="entry name" value="M14_CP_A-B_like"/>
    <property type="match status" value="1"/>
</dbReference>
<comment type="cofactor">
    <cofactor evidence="1">
        <name>Zn(2+)</name>
        <dbReference type="ChEBI" id="CHEBI:29105"/>
    </cofactor>
</comment>
<organism evidence="14 15">
    <name type="scientific">Daphnia pulex</name>
    <name type="common">Water flea</name>
    <dbReference type="NCBI Taxonomy" id="6669"/>
    <lineage>
        <taxon>Eukaryota</taxon>
        <taxon>Metazoa</taxon>
        <taxon>Ecdysozoa</taxon>
        <taxon>Arthropoda</taxon>
        <taxon>Crustacea</taxon>
        <taxon>Branchiopoda</taxon>
        <taxon>Diplostraca</taxon>
        <taxon>Cladocera</taxon>
        <taxon>Anomopoda</taxon>
        <taxon>Daphniidae</taxon>
        <taxon>Daphnia</taxon>
    </lineage>
</organism>
<evidence type="ECO:0000256" key="2">
    <source>
        <dbReference type="ARBA" id="ARBA00005988"/>
    </source>
</evidence>
<evidence type="ECO:0000256" key="5">
    <source>
        <dbReference type="ARBA" id="ARBA00022723"/>
    </source>
</evidence>
<dbReference type="InParanoid" id="E9G1F6"/>
<evidence type="ECO:0000313" key="15">
    <source>
        <dbReference type="Proteomes" id="UP000000305"/>
    </source>
</evidence>
<gene>
    <name evidence="14" type="ORF">DAPPUDRAFT_312745</name>
</gene>